<gene>
    <name evidence="2" type="ORF">ACD_78C00149G0002</name>
</gene>
<dbReference type="PANTHER" id="PTHR24567:SF74">
    <property type="entry name" value="HTH-TYPE TRANSCRIPTIONAL REGULATOR ARCR"/>
    <property type="match status" value="1"/>
</dbReference>
<dbReference type="Gene3D" id="2.60.120.10">
    <property type="entry name" value="Jelly Rolls"/>
    <property type="match status" value="1"/>
</dbReference>
<accession>K1XYB9</accession>
<dbReference type="PROSITE" id="PS50042">
    <property type="entry name" value="CNMP_BINDING_3"/>
    <property type="match status" value="1"/>
</dbReference>
<evidence type="ECO:0000259" key="1">
    <source>
        <dbReference type="PROSITE" id="PS50042"/>
    </source>
</evidence>
<dbReference type="GO" id="GO:0003700">
    <property type="term" value="F:DNA-binding transcription factor activity"/>
    <property type="evidence" value="ECO:0007669"/>
    <property type="project" value="TreeGrafter"/>
</dbReference>
<organism evidence="2">
    <name type="scientific">uncultured bacterium</name>
    <name type="common">gcode 4</name>
    <dbReference type="NCBI Taxonomy" id="1234023"/>
    <lineage>
        <taxon>Bacteria</taxon>
        <taxon>environmental samples</taxon>
    </lineage>
</organism>
<reference evidence="2" key="1">
    <citation type="journal article" date="2012" name="Science">
        <title>Fermentation, hydrogen, and sulfur metabolism in multiple uncultivated bacterial phyla.</title>
        <authorList>
            <person name="Wrighton K.C."/>
            <person name="Thomas B.C."/>
            <person name="Sharon I."/>
            <person name="Miller C.S."/>
            <person name="Castelle C.J."/>
            <person name="VerBerkmoes N.C."/>
            <person name="Wilkins M.J."/>
            <person name="Hettich R.L."/>
            <person name="Lipton M.S."/>
            <person name="Williams K.H."/>
            <person name="Long P.E."/>
            <person name="Banfield J.F."/>
        </authorList>
    </citation>
    <scope>NUCLEOTIDE SEQUENCE [LARGE SCALE GENOMIC DNA]</scope>
</reference>
<dbReference type="InterPro" id="IPR050397">
    <property type="entry name" value="Env_Response_Regulators"/>
</dbReference>
<sequence>MSILDSVELFDSLSDSERSTLSLFCQERLVHSGEVLFNEWDDAVALYVVKRGSLKAYKERSDGKKILGYIGIGELAGEMALFDPSAPKIRIASVRAVDDTLLLVIMDYAILELSKKHPEIYGKIAQIIMKRKTIAL</sequence>
<dbReference type="AlphaFoldDB" id="K1XYB9"/>
<dbReference type="EMBL" id="AMFJ01034149">
    <property type="protein sequence ID" value="EKD30122.1"/>
    <property type="molecule type" value="Genomic_DNA"/>
</dbReference>
<dbReference type="InterPro" id="IPR018490">
    <property type="entry name" value="cNMP-bd_dom_sf"/>
</dbReference>
<dbReference type="Pfam" id="PF00027">
    <property type="entry name" value="cNMP_binding"/>
    <property type="match status" value="1"/>
</dbReference>
<dbReference type="SUPFAM" id="SSF51206">
    <property type="entry name" value="cAMP-binding domain-like"/>
    <property type="match status" value="1"/>
</dbReference>
<dbReference type="PANTHER" id="PTHR24567">
    <property type="entry name" value="CRP FAMILY TRANSCRIPTIONAL REGULATORY PROTEIN"/>
    <property type="match status" value="1"/>
</dbReference>
<comment type="caution">
    <text evidence="2">The sequence shown here is derived from an EMBL/GenBank/DDBJ whole genome shotgun (WGS) entry which is preliminary data.</text>
</comment>
<protein>
    <recommendedName>
        <fullName evidence="1">Cyclic nucleotide-binding domain-containing protein</fullName>
    </recommendedName>
</protein>
<dbReference type="SMART" id="SM00100">
    <property type="entry name" value="cNMP"/>
    <property type="match status" value="1"/>
</dbReference>
<name>K1XYB9_9BACT</name>
<dbReference type="CDD" id="cd00038">
    <property type="entry name" value="CAP_ED"/>
    <property type="match status" value="1"/>
</dbReference>
<feature type="domain" description="Cyclic nucleotide-binding" evidence="1">
    <location>
        <begin position="9"/>
        <end position="131"/>
    </location>
</feature>
<dbReference type="InterPro" id="IPR000595">
    <property type="entry name" value="cNMP-bd_dom"/>
</dbReference>
<dbReference type="GO" id="GO:0005829">
    <property type="term" value="C:cytosol"/>
    <property type="evidence" value="ECO:0007669"/>
    <property type="project" value="TreeGrafter"/>
</dbReference>
<proteinExistence type="predicted"/>
<dbReference type="InterPro" id="IPR014710">
    <property type="entry name" value="RmlC-like_jellyroll"/>
</dbReference>
<evidence type="ECO:0000313" key="2">
    <source>
        <dbReference type="EMBL" id="EKD30122.1"/>
    </source>
</evidence>